<dbReference type="AlphaFoldDB" id="A0A1S6INS7"/>
<evidence type="ECO:0000256" key="10">
    <source>
        <dbReference type="ARBA" id="ARBA00022679"/>
    </source>
</evidence>
<keyword evidence="10 25" id="KW-0808">Transferase</keyword>
<dbReference type="OrthoDB" id="9799199at2"/>
<sequence>MKTRIITGIIGLMIFLPIVWIGSWPLTVGTLVLGLIGISELFNMKKLSFFSITGLLTSLMTVLIILPEEWLTFIPNGLSMWNLYFVYAMALMLITVFSGNTFTFDDAGVLLLASLYIGTGFHYFIQTAEIGFYMVMFVMLVIWSTDIGAYAIGMKLGKNKLAPVISPNKSIEGAVGGIITAVIVSIIYMQFYNPFNFSIVMIMLLAGVMSVFGQLGDLTESAYKRYFEVKDSGKLLPGHGGILDRFDSTLFVMPLFQIILLIVQ</sequence>
<feature type="transmembrane region" description="Helical" evidence="24">
    <location>
        <begin position="131"/>
        <end position="152"/>
    </location>
</feature>
<evidence type="ECO:0000313" key="26">
    <source>
        <dbReference type="Proteomes" id="UP000188993"/>
    </source>
</evidence>
<evidence type="ECO:0000256" key="5">
    <source>
        <dbReference type="ARBA" id="ARBA00010185"/>
    </source>
</evidence>
<evidence type="ECO:0000256" key="9">
    <source>
        <dbReference type="ARBA" id="ARBA00022516"/>
    </source>
</evidence>
<keyword evidence="11 24" id="KW-0812">Transmembrane</keyword>
<dbReference type="EC" id="2.7.7.41" evidence="6"/>
<comment type="catalytic activity">
    <reaction evidence="1">
        <text>a 1,2-diacyl-sn-glycero-3-phosphate + CTP + H(+) = a CDP-1,2-diacyl-sn-glycerol + diphosphate</text>
        <dbReference type="Rhea" id="RHEA:16229"/>
        <dbReference type="ChEBI" id="CHEBI:15378"/>
        <dbReference type="ChEBI" id="CHEBI:33019"/>
        <dbReference type="ChEBI" id="CHEBI:37563"/>
        <dbReference type="ChEBI" id="CHEBI:58332"/>
        <dbReference type="ChEBI" id="CHEBI:58608"/>
        <dbReference type="EC" id="2.7.7.41"/>
    </reaction>
</comment>
<accession>A0A1S6INS7</accession>
<evidence type="ECO:0000313" key="25">
    <source>
        <dbReference type="EMBL" id="AQS53186.1"/>
    </source>
</evidence>
<feature type="transmembrane region" description="Helical" evidence="24">
    <location>
        <begin position="78"/>
        <end position="97"/>
    </location>
</feature>
<evidence type="ECO:0000256" key="14">
    <source>
        <dbReference type="ARBA" id="ARBA00023098"/>
    </source>
</evidence>
<comment type="subcellular location">
    <subcellularLocation>
        <location evidence="2">Cell membrane</location>
        <topology evidence="2">Multi-pass membrane protein</topology>
    </subcellularLocation>
</comment>
<gene>
    <name evidence="25" type="primary">cdsA</name>
    <name evidence="25" type="ORF">BW727_100793</name>
</gene>
<comment type="pathway">
    <text evidence="4">Lipid metabolism.</text>
</comment>
<keyword evidence="8" id="KW-1003">Cell membrane</keyword>
<proteinExistence type="inferred from homology"/>
<evidence type="ECO:0000256" key="1">
    <source>
        <dbReference type="ARBA" id="ARBA00001698"/>
    </source>
</evidence>
<dbReference type="STRING" id="708126.BW727_100793"/>
<dbReference type="EMBL" id="CP019728">
    <property type="protein sequence ID" value="AQS53186.1"/>
    <property type="molecule type" value="Genomic_DNA"/>
</dbReference>
<reference evidence="25 26" key="1">
    <citation type="journal article" date="2014" name="Int. J. Syst. Evol. Microbiol.">
        <title>Jeotgalibaca dankookensis gen. nov., sp. nov., a member of the family Carnobacteriaceae, isolated from seujeot (Korean traditional food).</title>
        <authorList>
            <person name="Lee D.G."/>
            <person name="Trujillo M.E."/>
            <person name="Kang H."/>
            <person name="Ahn T.Y."/>
        </authorList>
    </citation>
    <scope>NUCLEOTIDE SEQUENCE [LARGE SCALE GENOMIC DNA]</scope>
    <source>
        <strain evidence="25 26">EX-07</strain>
    </source>
</reference>
<keyword evidence="15 24" id="KW-0472">Membrane</keyword>
<dbReference type="GO" id="GO:0016024">
    <property type="term" value="P:CDP-diacylglycerol biosynthetic process"/>
    <property type="evidence" value="ECO:0007669"/>
    <property type="project" value="TreeGrafter"/>
</dbReference>
<evidence type="ECO:0000256" key="8">
    <source>
        <dbReference type="ARBA" id="ARBA00022475"/>
    </source>
</evidence>
<name>A0A1S6INS7_9LACT</name>
<keyword evidence="26" id="KW-1185">Reference proteome</keyword>
<keyword evidence="16" id="KW-0594">Phospholipid biosynthesis</keyword>
<protein>
    <recommendedName>
        <fullName evidence="7">Phosphatidate cytidylyltransferase</fullName>
        <ecNumber evidence="6">2.7.7.41</ecNumber>
    </recommendedName>
    <alternativeName>
        <fullName evidence="20">CDP-DAG synthase</fullName>
    </alternativeName>
    <alternativeName>
        <fullName evidence="22">CDP-DG synthase</fullName>
    </alternativeName>
    <alternativeName>
        <fullName evidence="18">CDP-diacylglycerol synthase</fullName>
    </alternativeName>
    <alternativeName>
        <fullName evidence="21">CDP-diglyceride pyrophosphorylase</fullName>
    </alternativeName>
    <alternativeName>
        <fullName evidence="23">CDP-diglyceride synthase</fullName>
    </alternativeName>
    <alternativeName>
        <fullName evidence="19">CTP:phosphatidate cytidylyltransferase</fullName>
    </alternativeName>
</protein>
<dbReference type="PANTHER" id="PTHR46382">
    <property type="entry name" value="PHOSPHATIDATE CYTIDYLYLTRANSFERASE"/>
    <property type="match status" value="1"/>
</dbReference>
<evidence type="ECO:0000256" key="23">
    <source>
        <dbReference type="ARBA" id="ARBA00033406"/>
    </source>
</evidence>
<evidence type="ECO:0000256" key="6">
    <source>
        <dbReference type="ARBA" id="ARBA00012487"/>
    </source>
</evidence>
<evidence type="ECO:0000256" key="19">
    <source>
        <dbReference type="ARBA" id="ARBA00031825"/>
    </source>
</evidence>
<dbReference type="KEGG" id="jda:BW727_100793"/>
<feature type="transmembrane region" description="Helical" evidence="24">
    <location>
        <begin position="47"/>
        <end position="66"/>
    </location>
</feature>
<dbReference type="Pfam" id="PF01148">
    <property type="entry name" value="CTP_transf_1"/>
    <property type="match status" value="1"/>
</dbReference>
<dbReference type="GO" id="GO:0004605">
    <property type="term" value="F:phosphatidate cytidylyltransferase activity"/>
    <property type="evidence" value="ECO:0007669"/>
    <property type="project" value="UniProtKB-EC"/>
</dbReference>
<evidence type="ECO:0000256" key="7">
    <source>
        <dbReference type="ARBA" id="ARBA00019373"/>
    </source>
</evidence>
<keyword evidence="14" id="KW-0443">Lipid metabolism</keyword>
<evidence type="ECO:0000256" key="2">
    <source>
        <dbReference type="ARBA" id="ARBA00004651"/>
    </source>
</evidence>
<comment type="pathway">
    <text evidence="3">Phospholipid metabolism; CDP-diacylglycerol biosynthesis; CDP-diacylglycerol from sn-glycerol 3-phosphate: step 3/3.</text>
</comment>
<keyword evidence="12 25" id="KW-0548">Nucleotidyltransferase</keyword>
<evidence type="ECO:0000256" key="18">
    <source>
        <dbReference type="ARBA" id="ARBA00029893"/>
    </source>
</evidence>
<evidence type="ECO:0000256" key="22">
    <source>
        <dbReference type="ARBA" id="ARBA00032743"/>
    </source>
</evidence>
<dbReference type="Proteomes" id="UP000188993">
    <property type="component" value="Chromosome"/>
</dbReference>
<evidence type="ECO:0000256" key="3">
    <source>
        <dbReference type="ARBA" id="ARBA00005119"/>
    </source>
</evidence>
<evidence type="ECO:0000256" key="13">
    <source>
        <dbReference type="ARBA" id="ARBA00022989"/>
    </source>
</evidence>
<evidence type="ECO:0000256" key="16">
    <source>
        <dbReference type="ARBA" id="ARBA00023209"/>
    </source>
</evidence>
<evidence type="ECO:0000256" key="21">
    <source>
        <dbReference type="ARBA" id="ARBA00032396"/>
    </source>
</evidence>
<evidence type="ECO:0000256" key="12">
    <source>
        <dbReference type="ARBA" id="ARBA00022695"/>
    </source>
</evidence>
<evidence type="ECO:0000256" key="4">
    <source>
        <dbReference type="ARBA" id="ARBA00005189"/>
    </source>
</evidence>
<feature type="transmembrane region" description="Helical" evidence="24">
    <location>
        <begin position="6"/>
        <end position="35"/>
    </location>
</feature>
<evidence type="ECO:0000256" key="24">
    <source>
        <dbReference type="SAM" id="Phobius"/>
    </source>
</evidence>
<keyword evidence="17" id="KW-1208">Phospholipid metabolism</keyword>
<evidence type="ECO:0000256" key="11">
    <source>
        <dbReference type="ARBA" id="ARBA00022692"/>
    </source>
</evidence>
<dbReference type="PANTHER" id="PTHR46382:SF1">
    <property type="entry name" value="PHOSPHATIDATE CYTIDYLYLTRANSFERASE"/>
    <property type="match status" value="1"/>
</dbReference>
<feature type="transmembrane region" description="Helical" evidence="24">
    <location>
        <begin position="109"/>
        <end position="125"/>
    </location>
</feature>
<dbReference type="RefSeq" id="WP_062469369.1">
    <property type="nucleotide sequence ID" value="NZ_BBYN01000012.1"/>
</dbReference>
<organism evidence="25 26">
    <name type="scientific">Jeotgalibaca dankookensis</name>
    <dbReference type="NCBI Taxonomy" id="708126"/>
    <lineage>
        <taxon>Bacteria</taxon>
        <taxon>Bacillati</taxon>
        <taxon>Bacillota</taxon>
        <taxon>Bacilli</taxon>
        <taxon>Lactobacillales</taxon>
        <taxon>Carnobacteriaceae</taxon>
        <taxon>Jeotgalibaca</taxon>
    </lineage>
</organism>
<comment type="similarity">
    <text evidence="5">Belongs to the CDS family.</text>
</comment>
<feature type="transmembrane region" description="Helical" evidence="24">
    <location>
        <begin position="173"/>
        <end position="191"/>
    </location>
</feature>
<keyword evidence="13 24" id="KW-1133">Transmembrane helix</keyword>
<dbReference type="GO" id="GO:0005886">
    <property type="term" value="C:plasma membrane"/>
    <property type="evidence" value="ECO:0007669"/>
    <property type="project" value="UniProtKB-SubCell"/>
</dbReference>
<evidence type="ECO:0000256" key="15">
    <source>
        <dbReference type="ARBA" id="ARBA00023136"/>
    </source>
</evidence>
<keyword evidence="9" id="KW-0444">Lipid biosynthesis</keyword>
<evidence type="ECO:0000256" key="17">
    <source>
        <dbReference type="ARBA" id="ARBA00023264"/>
    </source>
</evidence>
<evidence type="ECO:0000256" key="20">
    <source>
        <dbReference type="ARBA" id="ARBA00032253"/>
    </source>
</evidence>
<feature type="transmembrane region" description="Helical" evidence="24">
    <location>
        <begin position="197"/>
        <end position="215"/>
    </location>
</feature>